<dbReference type="Gene3D" id="3.40.1190.10">
    <property type="entry name" value="Mur-like, catalytic domain"/>
    <property type="match status" value="1"/>
</dbReference>
<dbReference type="EMBL" id="WUUK01000002">
    <property type="protein sequence ID" value="MXQ50771.1"/>
    <property type="molecule type" value="Genomic_DNA"/>
</dbReference>
<name>A0A6N8U3J6_9STAP</name>
<dbReference type="InterPro" id="IPR036615">
    <property type="entry name" value="Mur_ligase_C_dom_sf"/>
</dbReference>
<dbReference type="PANTHER" id="PTHR23135">
    <property type="entry name" value="MUR LIGASE FAMILY MEMBER"/>
    <property type="match status" value="1"/>
</dbReference>
<keyword evidence="3" id="KW-0547">Nucleotide-binding</keyword>
<keyword evidence="8" id="KW-1185">Reference proteome</keyword>
<comment type="pathway">
    <text evidence="1">Cell wall biogenesis; peptidoglycan biosynthesis.</text>
</comment>
<dbReference type="GO" id="GO:0004326">
    <property type="term" value="F:tetrahydrofolylpolyglutamate synthase activity"/>
    <property type="evidence" value="ECO:0007669"/>
    <property type="project" value="InterPro"/>
</dbReference>
<dbReference type="RefSeq" id="WP_160654042.1">
    <property type="nucleotide sequence ID" value="NZ_JBHRWU010000001.1"/>
</dbReference>
<dbReference type="PROSITE" id="PS01011">
    <property type="entry name" value="FOLYLPOLYGLU_SYNT_1"/>
    <property type="match status" value="1"/>
</dbReference>
<feature type="domain" description="Mur ligase central" evidence="6">
    <location>
        <begin position="116"/>
        <end position="306"/>
    </location>
</feature>
<dbReference type="AlphaFoldDB" id="A0A6N8U3J6"/>
<dbReference type="SUPFAM" id="SSF53244">
    <property type="entry name" value="MurD-like peptide ligases, peptide-binding domain"/>
    <property type="match status" value="1"/>
</dbReference>
<dbReference type="SUPFAM" id="SSF53623">
    <property type="entry name" value="MurD-like peptide ligases, catalytic domain"/>
    <property type="match status" value="1"/>
</dbReference>
<dbReference type="Gene3D" id="3.90.190.20">
    <property type="entry name" value="Mur ligase, C-terminal domain"/>
    <property type="match status" value="1"/>
</dbReference>
<evidence type="ECO:0000259" key="5">
    <source>
        <dbReference type="Pfam" id="PF02875"/>
    </source>
</evidence>
<dbReference type="GO" id="GO:0005524">
    <property type="term" value="F:ATP binding"/>
    <property type="evidence" value="ECO:0007669"/>
    <property type="project" value="UniProtKB-KW"/>
</dbReference>
<evidence type="ECO:0000256" key="2">
    <source>
        <dbReference type="ARBA" id="ARBA00022598"/>
    </source>
</evidence>
<evidence type="ECO:0000313" key="8">
    <source>
        <dbReference type="Proteomes" id="UP000436284"/>
    </source>
</evidence>
<dbReference type="OrthoDB" id="9800958at2"/>
<dbReference type="Pfam" id="PF08245">
    <property type="entry name" value="Mur_ligase_M"/>
    <property type="match status" value="1"/>
</dbReference>
<evidence type="ECO:0000313" key="7">
    <source>
        <dbReference type="EMBL" id="MXQ50771.1"/>
    </source>
</evidence>
<evidence type="ECO:0000256" key="4">
    <source>
        <dbReference type="ARBA" id="ARBA00022840"/>
    </source>
</evidence>
<dbReference type="InterPro" id="IPR004101">
    <property type="entry name" value="Mur_ligase_C"/>
</dbReference>
<gene>
    <name evidence="7" type="ORF">GQ671_05765</name>
</gene>
<keyword evidence="4" id="KW-0067">ATP-binding</keyword>
<reference evidence="7 8" key="1">
    <citation type="submission" date="2019-12" db="EMBL/GenBank/DDBJ databases">
        <title>Salinicoccus cyprini sp. nov., isolated from gastro-intestinal tract of mirror carp, Cyprinus carpio var. specularis, collected from Gobind Sagar Reservoir, Himachal Pradesh, India.</title>
        <authorList>
            <person name="Talwar C."/>
            <person name="Singh A.K."/>
            <person name="Lal R."/>
            <person name="Negi R.K."/>
        </authorList>
    </citation>
    <scope>NUCLEOTIDE SEQUENCE [LARGE SCALE GENOMIC DNA]</scope>
    <source>
        <strain evidence="7 8">J-82</strain>
    </source>
</reference>
<evidence type="ECO:0000256" key="3">
    <source>
        <dbReference type="ARBA" id="ARBA00022741"/>
    </source>
</evidence>
<comment type="caution">
    <text evidence="7">The sequence shown here is derived from an EMBL/GenBank/DDBJ whole genome shotgun (WGS) entry which is preliminary data.</text>
</comment>
<dbReference type="Proteomes" id="UP000436284">
    <property type="component" value="Unassembled WGS sequence"/>
</dbReference>
<dbReference type="InterPro" id="IPR036565">
    <property type="entry name" value="Mur-like_cat_sf"/>
</dbReference>
<feature type="domain" description="Mur ligase C-terminal" evidence="5">
    <location>
        <begin position="330"/>
        <end position="459"/>
    </location>
</feature>
<evidence type="ECO:0000259" key="6">
    <source>
        <dbReference type="Pfam" id="PF08245"/>
    </source>
</evidence>
<evidence type="ECO:0000256" key="1">
    <source>
        <dbReference type="ARBA" id="ARBA00004752"/>
    </source>
</evidence>
<organism evidence="7 8">
    <name type="scientific">Salinicoccus hispanicus</name>
    <dbReference type="NCBI Taxonomy" id="157225"/>
    <lineage>
        <taxon>Bacteria</taxon>
        <taxon>Bacillati</taxon>
        <taxon>Bacillota</taxon>
        <taxon>Bacilli</taxon>
        <taxon>Bacillales</taxon>
        <taxon>Staphylococcaceae</taxon>
        <taxon>Salinicoccus</taxon>
    </lineage>
</organism>
<sequence>MKVSEVIEAIKGNIINHDSSESLHTQKEVHGVTSMYQNLRAGDVFMLKASKNSKKYVEAALEYDPALIITDFEVDTFKAFHEHVTILYISDYNDVSIKMVELFYGDYIDQLKYIAVTGTNGKTTTSHFIGRLLSELGLKVATVGTLGIFDHKYEKVEFTHSTPTTPMHFEFAEVIKYFSLRDYDYIVYEATSIALDQRRTDFIRNEIGVFNNFSPEHLDYHLTMENYLASKLKLASLSDQCLVNGDVSEYQSIMDDSFHFSKYKDTYYRFSTAIDHIELHVGDVKHTVKPQFLGEHNYINLATSIFTLLKLGYDAGSVIEASRKISPPVHRFELFSKNEYNFILDFAHTPIAINESIINAVKYAEKVDKKLIVMVTGIGLRGYEKIRMTMEMVPENLYRLVLAAEQIGYEDEYEIVRMMQSSLPKTYNETNTIGAISRQEGIVQAIEQADDESIILLTGINEPQHYRGDLLDHDDKAFIYNYLEK</sequence>
<proteinExistence type="predicted"/>
<dbReference type="PANTHER" id="PTHR23135:SF4">
    <property type="entry name" value="UDP-N-ACETYLMURAMOYL-L-ALANYL-D-GLUTAMATE--2,6-DIAMINOPIMELATE LIGASE MURE HOMOLOG, CHLOROPLASTIC"/>
    <property type="match status" value="1"/>
</dbReference>
<keyword evidence="2 7" id="KW-0436">Ligase</keyword>
<dbReference type="Pfam" id="PF02875">
    <property type="entry name" value="Mur_ligase_C"/>
    <property type="match status" value="1"/>
</dbReference>
<dbReference type="InterPro" id="IPR018109">
    <property type="entry name" value="Folylpolyglutamate_synth_CS"/>
</dbReference>
<accession>A0A6N8U3J6</accession>
<protein>
    <submittedName>
        <fullName evidence="7">UDP-N-acetylmuramoylalanyl-D-glutamate--2, 6-diaminopimelate ligase</fullName>
    </submittedName>
</protein>
<dbReference type="InterPro" id="IPR013221">
    <property type="entry name" value="Mur_ligase_cen"/>
</dbReference>